<dbReference type="GO" id="GO:0005524">
    <property type="term" value="F:ATP binding"/>
    <property type="evidence" value="ECO:0007669"/>
    <property type="project" value="InterPro"/>
</dbReference>
<evidence type="ECO:0000259" key="3">
    <source>
        <dbReference type="SMART" id="SM00946"/>
    </source>
</evidence>
<dbReference type="OrthoDB" id="1350766at2759"/>
<dbReference type="GO" id="GO:0006433">
    <property type="term" value="P:prolyl-tRNA aminoacylation"/>
    <property type="evidence" value="ECO:0007669"/>
    <property type="project" value="InterPro"/>
</dbReference>
<dbReference type="EC" id="6.1.1.15" evidence="1"/>
<sequence>MSVEVRNDGYPRATSDCLGQNFAEMFNIKFEDNKGQRCMVWPNRYAPMTYWGACLFYRICSYDMRGILDACINTVKTLNEAGFRAAEDLRENYPPRWKYSYLEMKGVPVRIEIVPKDMAKNQDHVVQHDNSSKMDIPTSDLVERGNDILDNIQQSMFDAARQKRDACIKVAYTWEEFITALNEKKLILAPWCDEEEVEKKVKAHTKAEMGACKTLCTPLDQPDLAEGMPAKKWTYWGRSY</sequence>
<evidence type="ECO:0000256" key="2">
    <source>
        <dbReference type="ARBA" id="ARBA00022917"/>
    </source>
</evidence>
<name>A0A2G5EHM8_AQUCA</name>
<dbReference type="InterPro" id="IPR016061">
    <property type="entry name" value="Pro-tRNA_ligase_II_C"/>
</dbReference>
<dbReference type="GO" id="GO:0017101">
    <property type="term" value="C:aminoacyl-tRNA synthetase multienzyme complex"/>
    <property type="evidence" value="ECO:0007669"/>
    <property type="project" value="TreeGrafter"/>
</dbReference>
<reference evidence="4 5" key="1">
    <citation type="submission" date="2017-09" db="EMBL/GenBank/DDBJ databases">
        <title>WGS assembly of Aquilegia coerulea Goldsmith.</title>
        <authorList>
            <person name="Hodges S."/>
            <person name="Kramer E."/>
            <person name="Nordborg M."/>
            <person name="Tomkins J."/>
            <person name="Borevitz J."/>
            <person name="Derieg N."/>
            <person name="Yan J."/>
            <person name="Mihaltcheva S."/>
            <person name="Hayes R.D."/>
            <person name="Rokhsar D."/>
        </authorList>
    </citation>
    <scope>NUCLEOTIDE SEQUENCE [LARGE SCALE GENOMIC DNA]</scope>
    <source>
        <strain evidence="5">cv. Goldsmith</strain>
    </source>
</reference>
<dbReference type="Gene3D" id="3.40.50.800">
    <property type="entry name" value="Anticodon-binding domain"/>
    <property type="match status" value="1"/>
</dbReference>
<dbReference type="InterPro" id="IPR036621">
    <property type="entry name" value="Anticodon-bd_dom_sf"/>
</dbReference>
<dbReference type="InterPro" id="IPR004499">
    <property type="entry name" value="Pro-tRNA-ligase_IIa_arc-type"/>
</dbReference>
<gene>
    <name evidence="4" type="ORF">AQUCO_00800138v1</name>
</gene>
<organism evidence="4 5">
    <name type="scientific">Aquilegia coerulea</name>
    <name type="common">Rocky mountain columbine</name>
    <dbReference type="NCBI Taxonomy" id="218851"/>
    <lineage>
        <taxon>Eukaryota</taxon>
        <taxon>Viridiplantae</taxon>
        <taxon>Streptophyta</taxon>
        <taxon>Embryophyta</taxon>
        <taxon>Tracheophyta</taxon>
        <taxon>Spermatophyta</taxon>
        <taxon>Magnoliopsida</taxon>
        <taxon>Ranunculales</taxon>
        <taxon>Ranunculaceae</taxon>
        <taxon>Thalictroideae</taxon>
        <taxon>Aquilegia</taxon>
    </lineage>
</organism>
<dbReference type="GO" id="GO:0004827">
    <property type="term" value="F:proline-tRNA ligase activity"/>
    <property type="evidence" value="ECO:0007669"/>
    <property type="project" value="UniProtKB-EC"/>
</dbReference>
<feature type="domain" description="Proline-tRNA ligase class II C-terminal" evidence="3">
    <location>
        <begin position="174"/>
        <end position="240"/>
    </location>
</feature>
<dbReference type="AlphaFoldDB" id="A0A2G5EHM8"/>
<evidence type="ECO:0000313" key="5">
    <source>
        <dbReference type="Proteomes" id="UP000230069"/>
    </source>
</evidence>
<keyword evidence="5" id="KW-1185">Reference proteome</keyword>
<dbReference type="SUPFAM" id="SSF52954">
    <property type="entry name" value="Class II aaRS ABD-related"/>
    <property type="match status" value="1"/>
</dbReference>
<dbReference type="SMART" id="SM00946">
    <property type="entry name" value="ProRS-C_1"/>
    <property type="match status" value="1"/>
</dbReference>
<dbReference type="PANTHER" id="PTHR43382:SF2">
    <property type="entry name" value="BIFUNCTIONAL GLUTAMATE_PROLINE--TRNA LIGASE"/>
    <property type="match status" value="1"/>
</dbReference>
<evidence type="ECO:0000256" key="1">
    <source>
        <dbReference type="ARBA" id="ARBA00012831"/>
    </source>
</evidence>
<dbReference type="InParanoid" id="A0A2G5EHM8"/>
<dbReference type="SUPFAM" id="SSF64586">
    <property type="entry name" value="C-terminal domain of ProRS"/>
    <property type="match status" value="1"/>
</dbReference>
<dbReference type="InterPro" id="IPR004154">
    <property type="entry name" value="Anticodon-bd"/>
</dbReference>
<dbReference type="STRING" id="218851.A0A2G5EHM8"/>
<dbReference type="Pfam" id="PF09180">
    <property type="entry name" value="ProRS-C_1"/>
    <property type="match status" value="1"/>
</dbReference>
<proteinExistence type="predicted"/>
<dbReference type="GO" id="GO:0005737">
    <property type="term" value="C:cytoplasm"/>
    <property type="evidence" value="ECO:0007669"/>
    <property type="project" value="InterPro"/>
</dbReference>
<dbReference type="Proteomes" id="UP000230069">
    <property type="component" value="Unassembled WGS sequence"/>
</dbReference>
<accession>A0A2G5EHM8</accession>
<evidence type="ECO:0000313" key="4">
    <source>
        <dbReference type="EMBL" id="PIA55201.1"/>
    </source>
</evidence>
<dbReference type="FunCoup" id="A0A2G5EHM8">
    <property type="interactions" value="53"/>
</dbReference>
<dbReference type="Pfam" id="PF03129">
    <property type="entry name" value="HGTP_anticodon"/>
    <property type="match status" value="1"/>
</dbReference>
<keyword evidence="2" id="KW-0648">Protein biosynthesis</keyword>
<dbReference type="Gene3D" id="3.30.110.30">
    <property type="entry name" value="C-terminal domain of ProRS"/>
    <property type="match status" value="1"/>
</dbReference>
<protein>
    <recommendedName>
        <fullName evidence="1">proline--tRNA ligase</fullName>
        <ecNumber evidence="1">6.1.1.15</ecNumber>
    </recommendedName>
</protein>
<dbReference type="PANTHER" id="PTHR43382">
    <property type="entry name" value="PROLYL-TRNA SYNTHETASE"/>
    <property type="match status" value="1"/>
</dbReference>
<dbReference type="InterPro" id="IPR017449">
    <property type="entry name" value="Pro-tRNA_synth_II"/>
</dbReference>
<dbReference type="EMBL" id="KZ305025">
    <property type="protein sequence ID" value="PIA55201.1"/>
    <property type="molecule type" value="Genomic_DNA"/>
</dbReference>